<dbReference type="InterPro" id="IPR009057">
    <property type="entry name" value="Homeodomain-like_sf"/>
</dbReference>
<gene>
    <name evidence="8" type="ORF">M9Y10_002141</name>
</gene>
<organism evidence="8 9">
    <name type="scientific">Tritrichomonas musculus</name>
    <dbReference type="NCBI Taxonomy" id="1915356"/>
    <lineage>
        <taxon>Eukaryota</taxon>
        <taxon>Metamonada</taxon>
        <taxon>Parabasalia</taxon>
        <taxon>Tritrichomonadida</taxon>
        <taxon>Tritrichomonadidae</taxon>
        <taxon>Tritrichomonas</taxon>
    </lineage>
</organism>
<keyword evidence="3" id="KW-0804">Transcription</keyword>
<dbReference type="SMART" id="SM00717">
    <property type="entry name" value="SANT"/>
    <property type="match status" value="2"/>
</dbReference>
<evidence type="ECO:0000256" key="4">
    <source>
        <dbReference type="ARBA" id="ARBA00023242"/>
    </source>
</evidence>
<feature type="domain" description="HTH myb-type" evidence="7">
    <location>
        <begin position="25"/>
        <end position="80"/>
    </location>
</feature>
<dbReference type="PROSITE" id="PS50090">
    <property type="entry name" value="MYB_LIKE"/>
    <property type="match status" value="2"/>
</dbReference>
<evidence type="ECO:0000259" key="6">
    <source>
        <dbReference type="PROSITE" id="PS50090"/>
    </source>
</evidence>
<evidence type="ECO:0000256" key="1">
    <source>
        <dbReference type="ARBA" id="ARBA00023015"/>
    </source>
</evidence>
<evidence type="ECO:0000313" key="8">
    <source>
        <dbReference type="EMBL" id="KAK8899819.1"/>
    </source>
</evidence>
<dbReference type="PROSITE" id="PS51294">
    <property type="entry name" value="HTH_MYB"/>
    <property type="match status" value="2"/>
</dbReference>
<dbReference type="Gene3D" id="1.10.10.60">
    <property type="entry name" value="Homeodomain-like"/>
    <property type="match status" value="2"/>
</dbReference>
<keyword evidence="9" id="KW-1185">Reference proteome</keyword>
<accession>A0ABR2L8Y6</accession>
<evidence type="ECO:0000313" key="9">
    <source>
        <dbReference type="Proteomes" id="UP001470230"/>
    </source>
</evidence>
<dbReference type="Proteomes" id="UP001470230">
    <property type="component" value="Unassembled WGS sequence"/>
</dbReference>
<dbReference type="Pfam" id="PF13921">
    <property type="entry name" value="Myb_DNA-bind_6"/>
    <property type="match status" value="1"/>
</dbReference>
<evidence type="ECO:0000256" key="3">
    <source>
        <dbReference type="ARBA" id="ARBA00023163"/>
    </source>
</evidence>
<dbReference type="EMBL" id="JAPFFF010000001">
    <property type="protein sequence ID" value="KAK8899819.1"/>
    <property type="molecule type" value="Genomic_DNA"/>
</dbReference>
<dbReference type="InterPro" id="IPR051575">
    <property type="entry name" value="Myb-like_DNA-bd"/>
</dbReference>
<evidence type="ECO:0008006" key="10">
    <source>
        <dbReference type="Google" id="ProtNLM"/>
    </source>
</evidence>
<feature type="region of interest" description="Disordered" evidence="5">
    <location>
        <begin position="1"/>
        <end position="21"/>
    </location>
</feature>
<protein>
    <recommendedName>
        <fullName evidence="10">Myb-like DNA-binding domain containing protein</fullName>
    </recommendedName>
</protein>
<dbReference type="PANTHER" id="PTHR46621:SF1">
    <property type="entry name" value="SNRNA-ACTIVATING PROTEIN COMPLEX SUBUNIT 4"/>
    <property type="match status" value="1"/>
</dbReference>
<feature type="domain" description="Myb-like" evidence="6">
    <location>
        <begin position="25"/>
        <end position="76"/>
    </location>
</feature>
<dbReference type="InterPro" id="IPR017930">
    <property type="entry name" value="Myb_dom"/>
</dbReference>
<evidence type="ECO:0000256" key="2">
    <source>
        <dbReference type="ARBA" id="ARBA00023125"/>
    </source>
</evidence>
<name>A0ABR2L8Y6_9EUKA</name>
<comment type="caution">
    <text evidence="8">The sequence shown here is derived from an EMBL/GenBank/DDBJ whole genome shotgun (WGS) entry which is preliminary data.</text>
</comment>
<reference evidence="8 9" key="1">
    <citation type="submission" date="2024-04" db="EMBL/GenBank/DDBJ databases">
        <title>Tritrichomonas musculus Genome.</title>
        <authorList>
            <person name="Alves-Ferreira E."/>
            <person name="Grigg M."/>
            <person name="Lorenzi H."/>
            <person name="Galac M."/>
        </authorList>
    </citation>
    <scope>NUCLEOTIDE SEQUENCE [LARGE SCALE GENOMIC DNA]</scope>
    <source>
        <strain evidence="8 9">EAF2021</strain>
    </source>
</reference>
<dbReference type="InterPro" id="IPR001005">
    <property type="entry name" value="SANT/Myb"/>
</dbReference>
<proteinExistence type="predicted"/>
<keyword evidence="1" id="KW-0805">Transcription regulation</keyword>
<keyword evidence="4" id="KW-0539">Nucleus</keyword>
<evidence type="ECO:0000259" key="7">
    <source>
        <dbReference type="PROSITE" id="PS51294"/>
    </source>
</evidence>
<dbReference type="PANTHER" id="PTHR46621">
    <property type="entry name" value="SNRNA-ACTIVATING PROTEIN COMPLEX SUBUNIT 4"/>
    <property type="match status" value="1"/>
</dbReference>
<evidence type="ECO:0000256" key="5">
    <source>
        <dbReference type="SAM" id="MobiDB-lite"/>
    </source>
</evidence>
<feature type="domain" description="HTH myb-type" evidence="7">
    <location>
        <begin position="81"/>
        <end position="134"/>
    </location>
</feature>
<feature type="domain" description="Myb-like" evidence="6">
    <location>
        <begin position="77"/>
        <end position="122"/>
    </location>
</feature>
<sequence>MSEQEQDLENSTEENEDKTIKPIIRRKKKRDIFTEEEDKLLKKIVAAVGEKHWDKIIKFFPGKTARQVREHYRFSLRPNINRTPFTIDEDTLLLQLYKKHGPRWVLFQTYFKNRTPDSIKNRCRILTNYQPSKHYPPEYAKQ</sequence>
<feature type="compositionally biased region" description="Acidic residues" evidence="5">
    <location>
        <begin position="1"/>
        <end position="16"/>
    </location>
</feature>
<keyword evidence="2" id="KW-0238">DNA-binding</keyword>
<dbReference type="CDD" id="cd00167">
    <property type="entry name" value="SANT"/>
    <property type="match status" value="2"/>
</dbReference>
<dbReference type="SUPFAM" id="SSF46689">
    <property type="entry name" value="Homeodomain-like"/>
    <property type="match status" value="1"/>
</dbReference>